<evidence type="ECO:0000313" key="3">
    <source>
        <dbReference type="EMBL" id="KXZ41373.1"/>
    </source>
</evidence>
<dbReference type="Proteomes" id="UP000075714">
    <property type="component" value="Unassembled WGS sequence"/>
</dbReference>
<dbReference type="AlphaFoldDB" id="A0A150FUR0"/>
<dbReference type="InterPro" id="IPR029058">
    <property type="entry name" value="AB_hydrolase_fold"/>
</dbReference>
<dbReference type="PANTHER" id="PTHR46023">
    <property type="entry name" value="LIPASE CLASS 3 PROTEIN-LIKE"/>
    <property type="match status" value="1"/>
</dbReference>
<reference evidence="4" key="1">
    <citation type="journal article" date="2016" name="Nat. Commun.">
        <title>The Gonium pectorale genome demonstrates co-option of cell cycle regulation during the evolution of multicellularity.</title>
        <authorList>
            <person name="Hanschen E.R."/>
            <person name="Marriage T.N."/>
            <person name="Ferris P.J."/>
            <person name="Hamaji T."/>
            <person name="Toyoda A."/>
            <person name="Fujiyama A."/>
            <person name="Neme R."/>
            <person name="Noguchi H."/>
            <person name="Minakuchi Y."/>
            <person name="Suzuki M."/>
            <person name="Kawai-Toyooka H."/>
            <person name="Smith D.R."/>
            <person name="Sparks H."/>
            <person name="Anderson J."/>
            <person name="Bakaric R."/>
            <person name="Luria V."/>
            <person name="Karger A."/>
            <person name="Kirschner M.W."/>
            <person name="Durand P.M."/>
            <person name="Michod R.E."/>
            <person name="Nozaki H."/>
            <person name="Olson B.J."/>
        </authorList>
    </citation>
    <scope>NUCLEOTIDE SEQUENCE [LARGE SCALE GENOMIC DNA]</scope>
    <source>
        <strain evidence="4">NIES-2863</strain>
    </source>
</reference>
<dbReference type="Pfam" id="PF01764">
    <property type="entry name" value="Lipase_3"/>
    <property type="match status" value="1"/>
</dbReference>
<organism evidence="3 4">
    <name type="scientific">Gonium pectorale</name>
    <name type="common">Green alga</name>
    <dbReference type="NCBI Taxonomy" id="33097"/>
    <lineage>
        <taxon>Eukaryota</taxon>
        <taxon>Viridiplantae</taxon>
        <taxon>Chlorophyta</taxon>
        <taxon>core chlorophytes</taxon>
        <taxon>Chlorophyceae</taxon>
        <taxon>CS clade</taxon>
        <taxon>Chlamydomonadales</taxon>
        <taxon>Volvocaceae</taxon>
        <taxon>Gonium</taxon>
    </lineage>
</organism>
<proteinExistence type="predicted"/>
<gene>
    <name evidence="3" type="ORF">GPECTOR_515g490</name>
</gene>
<dbReference type="CDD" id="cd00519">
    <property type="entry name" value="Lipase_3"/>
    <property type="match status" value="1"/>
</dbReference>
<dbReference type="SUPFAM" id="SSF53474">
    <property type="entry name" value="alpha/beta-Hydrolases"/>
    <property type="match status" value="1"/>
</dbReference>
<dbReference type="EMBL" id="LSYV01000512">
    <property type="protein sequence ID" value="KXZ41373.1"/>
    <property type="molecule type" value="Genomic_DNA"/>
</dbReference>
<name>A0A150FUR0_GONPE</name>
<dbReference type="PANTHER" id="PTHR46023:SF6">
    <property type="entry name" value="LIPASE CLASS 3 FAMILY PROTEIN"/>
    <property type="match status" value="1"/>
</dbReference>
<evidence type="ECO:0000256" key="1">
    <source>
        <dbReference type="SAM" id="MobiDB-lite"/>
    </source>
</evidence>
<evidence type="ECO:0000313" key="4">
    <source>
        <dbReference type="Proteomes" id="UP000075714"/>
    </source>
</evidence>
<feature type="compositionally biased region" description="Low complexity" evidence="1">
    <location>
        <begin position="1"/>
        <end position="14"/>
    </location>
</feature>
<dbReference type="OrthoDB" id="438440at2759"/>
<dbReference type="InterPro" id="IPR002921">
    <property type="entry name" value="Fungal_lipase-type"/>
</dbReference>
<dbReference type="GO" id="GO:0006629">
    <property type="term" value="P:lipid metabolic process"/>
    <property type="evidence" value="ECO:0007669"/>
    <property type="project" value="InterPro"/>
</dbReference>
<comment type="caution">
    <text evidence="3">The sequence shown here is derived from an EMBL/GenBank/DDBJ whole genome shotgun (WGS) entry which is preliminary data.</text>
</comment>
<dbReference type="Gene3D" id="3.40.50.1820">
    <property type="entry name" value="alpha/beta hydrolase"/>
    <property type="match status" value="1"/>
</dbReference>
<protein>
    <recommendedName>
        <fullName evidence="2">Fungal lipase-type domain-containing protein</fullName>
    </recommendedName>
</protein>
<feature type="region of interest" description="Disordered" evidence="1">
    <location>
        <begin position="1"/>
        <end position="29"/>
    </location>
</feature>
<accession>A0A150FUR0</accession>
<evidence type="ECO:0000259" key="2">
    <source>
        <dbReference type="Pfam" id="PF01764"/>
    </source>
</evidence>
<feature type="domain" description="Fungal lipase-type" evidence="2">
    <location>
        <begin position="199"/>
        <end position="341"/>
    </location>
</feature>
<sequence>MGCGASTESGAAAPTPAPGGQAGSSDKQVAPATDGFVNDLLEFVLKLLTDESYSESLLGELQKNDNPENKVERMLKVAMSMIGTVANIKAPQHEMGDFLIGCALAFFVHVALRHTGPQKVMDLAALQELGYHIDAKWASAVYDKEAAEDPKAALAEAMAQEPFPQSIKPEDVAYFRPTSELGRPAVAVALDHARGLILVVTRGTATAVDAITDLAGTAVEWCGGYAHEAVSLSARTLFDEVRDEVLGLKAAHPTYGVRTVGHSLGGGVSGCMALLMHRDAEFADAVYGATPQPGKKSKGCYMITSSGFGSAAVLSRELTEEVHRYATTIVHDSDLVPRLCTDTISDMITLADELVEVFKVVAALFKELCDGKTPDGIDDLTAMALVAKAVSDPAGLLRELLDEKLEKAGAAVQLAADLDPKRLYAPGRLVLLARPETGSRYTISRGSMAGGASQLLLKGSMLADHAVTAYLRAVAQGEVVPAE</sequence>
<keyword evidence="4" id="KW-1185">Reference proteome</keyword>